<accession>A0A2W2AW25</accession>
<dbReference type="GO" id="GO:0003995">
    <property type="term" value="F:acyl-CoA dehydrogenase activity"/>
    <property type="evidence" value="ECO:0007669"/>
    <property type="project" value="TreeGrafter"/>
</dbReference>
<dbReference type="RefSeq" id="WP_111000258.1">
    <property type="nucleotide sequence ID" value="NZ_QKTW01000022.1"/>
</dbReference>
<sequence>MAMYQNEMLTASNTDLDTLLADVTATLRHWMNDQAARTKTPAEQRMPAGLLDRIMKIQPLSVAIPEAYGGRGGLIKESMRLLAATSYESLEMSMIFGINMFLFMQPVVKYADATVKADIFRHFLRRNQMGGFMLTEPDFGSDVLNLATSYTDDGNRYRISGRKHWQGLTGHATYWLVAARKKHASGELVRDIDFFIADGNQKEQQIEVLKYYDSLGLYMLPYGLNKIEVSIPKEQKLRGTSTGITMMLDILHNSRLQFPGMAMGFIERVLDEAIAYCSKRQMGGASLLAYDQVQYQISRIQAAYTICAAMCAKTCTFDSAVGDASGLGLDANSMKTVVTDLMHESAQTLLQLSGAKGYRLSEYAGRAVIDSRPFQIFEGPNDMLYNQIAETVLRGMKITRQNNLFNYLSQTLQFAEAVDLFRNELNLTIDFTIAQRKKITLGRIIARVVTAVYVLELMNKGYNRRLIDGAIALLRQDVIQLLGSFQSMHQTKVVTEYREQGSWFEF</sequence>
<evidence type="ECO:0000259" key="7">
    <source>
        <dbReference type="Pfam" id="PF02770"/>
    </source>
</evidence>
<keyword evidence="10" id="KW-1185">Reference proteome</keyword>
<dbReference type="Pfam" id="PF02771">
    <property type="entry name" value="Acyl-CoA_dh_N"/>
    <property type="match status" value="1"/>
</dbReference>
<gene>
    <name evidence="9" type="ORF">DN068_17695</name>
</gene>
<dbReference type="GO" id="GO:0050660">
    <property type="term" value="F:flavin adenine dinucleotide binding"/>
    <property type="evidence" value="ECO:0007669"/>
    <property type="project" value="InterPro"/>
</dbReference>
<proteinExistence type="inferred from homology"/>
<dbReference type="InterPro" id="IPR009075">
    <property type="entry name" value="AcylCo_DH/oxidase_C"/>
</dbReference>
<dbReference type="Gene3D" id="1.20.140.10">
    <property type="entry name" value="Butyryl-CoA Dehydrogenase, subunit A, domain 3"/>
    <property type="match status" value="1"/>
</dbReference>
<dbReference type="Pfam" id="PF00441">
    <property type="entry name" value="Acyl-CoA_dh_1"/>
    <property type="match status" value="1"/>
</dbReference>
<dbReference type="InterPro" id="IPR009100">
    <property type="entry name" value="AcylCoA_DH/oxidase_NM_dom_sf"/>
</dbReference>
<dbReference type="SUPFAM" id="SSF47203">
    <property type="entry name" value="Acyl-CoA dehydrogenase C-terminal domain-like"/>
    <property type="match status" value="1"/>
</dbReference>
<evidence type="ECO:0000256" key="2">
    <source>
        <dbReference type="ARBA" id="ARBA00009347"/>
    </source>
</evidence>
<dbReference type="EMBL" id="QKTW01000022">
    <property type="protein sequence ID" value="PZF71888.1"/>
    <property type="molecule type" value="Genomic_DNA"/>
</dbReference>
<dbReference type="CDD" id="cd00567">
    <property type="entry name" value="ACAD"/>
    <property type="match status" value="1"/>
</dbReference>
<comment type="caution">
    <text evidence="9">The sequence shown here is derived from an EMBL/GenBank/DDBJ whole genome shotgun (WGS) entry which is preliminary data.</text>
</comment>
<keyword evidence="4 5" id="KW-0274">FAD</keyword>
<keyword evidence="3 5" id="KW-0285">Flavoprotein</keyword>
<feature type="domain" description="Acyl-CoA oxidase/dehydrogenase middle" evidence="7">
    <location>
        <begin position="132"/>
        <end position="221"/>
    </location>
</feature>
<protein>
    <submittedName>
        <fullName evidence="9">Acyl-CoA dehydrogenase</fullName>
    </submittedName>
</protein>
<dbReference type="InterPro" id="IPR037069">
    <property type="entry name" value="AcylCoA_DH/ox_N_sf"/>
</dbReference>
<evidence type="ECO:0000313" key="9">
    <source>
        <dbReference type="EMBL" id="PZF71888.1"/>
    </source>
</evidence>
<evidence type="ECO:0000259" key="6">
    <source>
        <dbReference type="Pfam" id="PF00441"/>
    </source>
</evidence>
<comment type="similarity">
    <text evidence="2 5">Belongs to the acyl-CoA dehydrogenase family.</text>
</comment>
<feature type="domain" description="Acyl-CoA dehydrogenase/oxidase C-terminal" evidence="6">
    <location>
        <begin position="242"/>
        <end position="392"/>
    </location>
</feature>
<dbReference type="AlphaFoldDB" id="A0A2W2AW25"/>
<dbReference type="PANTHER" id="PTHR43884:SF12">
    <property type="entry name" value="ISOVALERYL-COA DEHYDROGENASE, MITOCHONDRIAL-RELATED"/>
    <property type="match status" value="1"/>
</dbReference>
<dbReference type="InterPro" id="IPR006091">
    <property type="entry name" value="Acyl-CoA_Oxase/DH_mid-dom"/>
</dbReference>
<dbReference type="InterPro" id="IPR046373">
    <property type="entry name" value="Acyl-CoA_Oxase/DH_mid-dom_sf"/>
</dbReference>
<evidence type="ECO:0000256" key="3">
    <source>
        <dbReference type="ARBA" id="ARBA00022630"/>
    </source>
</evidence>
<dbReference type="SUPFAM" id="SSF56645">
    <property type="entry name" value="Acyl-CoA dehydrogenase NM domain-like"/>
    <property type="match status" value="1"/>
</dbReference>
<dbReference type="Gene3D" id="2.40.110.10">
    <property type="entry name" value="Butyryl-CoA Dehydrogenase, subunit A, domain 2"/>
    <property type="match status" value="1"/>
</dbReference>
<dbReference type="Gene3D" id="1.10.540.10">
    <property type="entry name" value="Acyl-CoA dehydrogenase/oxidase, N-terminal domain"/>
    <property type="match status" value="1"/>
</dbReference>
<reference evidence="9 10" key="1">
    <citation type="submission" date="2018-06" db="EMBL/GenBank/DDBJ databases">
        <title>Mucibacter soli gen. nov., sp. nov., a new member of the family Chitinophagaceae producing mucin.</title>
        <authorList>
            <person name="Kim M.-K."/>
            <person name="Park S."/>
            <person name="Kim T.-S."/>
            <person name="Joung Y."/>
            <person name="Han J.-H."/>
            <person name="Kim S.B."/>
        </authorList>
    </citation>
    <scope>NUCLEOTIDE SEQUENCE [LARGE SCALE GENOMIC DNA]</scope>
    <source>
        <strain evidence="9 10">R1-15</strain>
    </source>
</reference>
<dbReference type="OrthoDB" id="9802867at2"/>
<comment type="cofactor">
    <cofactor evidence="1 5">
        <name>FAD</name>
        <dbReference type="ChEBI" id="CHEBI:57692"/>
    </cofactor>
</comment>
<evidence type="ECO:0000256" key="4">
    <source>
        <dbReference type="ARBA" id="ARBA00022827"/>
    </source>
</evidence>
<dbReference type="InterPro" id="IPR036250">
    <property type="entry name" value="AcylCo_DH-like_C"/>
</dbReference>
<name>A0A2W2AW25_9BACT</name>
<evidence type="ECO:0000259" key="8">
    <source>
        <dbReference type="Pfam" id="PF02771"/>
    </source>
</evidence>
<dbReference type="Proteomes" id="UP000248745">
    <property type="component" value="Unassembled WGS sequence"/>
</dbReference>
<evidence type="ECO:0000256" key="1">
    <source>
        <dbReference type="ARBA" id="ARBA00001974"/>
    </source>
</evidence>
<feature type="domain" description="Acyl-CoA dehydrogenase/oxidase N-terminal" evidence="8">
    <location>
        <begin position="26"/>
        <end position="120"/>
    </location>
</feature>
<dbReference type="InterPro" id="IPR013786">
    <property type="entry name" value="AcylCoA_DH/ox_N"/>
</dbReference>
<dbReference type="Pfam" id="PF02770">
    <property type="entry name" value="Acyl-CoA_dh_M"/>
    <property type="match status" value="1"/>
</dbReference>
<evidence type="ECO:0000256" key="5">
    <source>
        <dbReference type="RuleBase" id="RU362125"/>
    </source>
</evidence>
<dbReference type="PANTHER" id="PTHR43884">
    <property type="entry name" value="ACYL-COA DEHYDROGENASE"/>
    <property type="match status" value="1"/>
</dbReference>
<keyword evidence="5" id="KW-0560">Oxidoreductase</keyword>
<evidence type="ECO:0000313" key="10">
    <source>
        <dbReference type="Proteomes" id="UP000248745"/>
    </source>
</evidence>
<organism evidence="9 10">
    <name type="scientific">Taibaiella soli</name>
    <dbReference type="NCBI Taxonomy" id="1649169"/>
    <lineage>
        <taxon>Bacteria</taxon>
        <taxon>Pseudomonadati</taxon>
        <taxon>Bacteroidota</taxon>
        <taxon>Chitinophagia</taxon>
        <taxon>Chitinophagales</taxon>
        <taxon>Chitinophagaceae</taxon>
        <taxon>Taibaiella</taxon>
    </lineage>
</organism>